<evidence type="ECO:0000313" key="2">
    <source>
        <dbReference type="Proteomes" id="UP000800235"/>
    </source>
</evidence>
<comment type="caution">
    <text evidence="1">The sequence shown here is derived from an EMBL/GenBank/DDBJ whole genome shotgun (WGS) entry which is preliminary data.</text>
</comment>
<dbReference type="AlphaFoldDB" id="A0A9P4NZF5"/>
<organism evidence="1 2">
    <name type="scientific">Tothia fuscella</name>
    <dbReference type="NCBI Taxonomy" id="1048955"/>
    <lineage>
        <taxon>Eukaryota</taxon>
        <taxon>Fungi</taxon>
        <taxon>Dikarya</taxon>
        <taxon>Ascomycota</taxon>
        <taxon>Pezizomycotina</taxon>
        <taxon>Dothideomycetes</taxon>
        <taxon>Pleosporomycetidae</taxon>
        <taxon>Venturiales</taxon>
        <taxon>Cylindrosympodiaceae</taxon>
        <taxon>Tothia</taxon>
    </lineage>
</organism>
<protein>
    <submittedName>
        <fullName evidence="1">Uncharacterized protein</fullName>
    </submittedName>
</protein>
<name>A0A9P4NZF5_9PEZI</name>
<proteinExistence type="predicted"/>
<keyword evidence="2" id="KW-1185">Reference proteome</keyword>
<sequence>MAILATAAREGNECQFRQLLQRSTPSSSRCLDDSTPLIPAAKHGTPLARTRYLFDGS</sequence>
<gene>
    <name evidence="1" type="ORF">EJ08DRAFT_334020</name>
</gene>
<evidence type="ECO:0000313" key="1">
    <source>
        <dbReference type="EMBL" id="KAF2435325.1"/>
    </source>
</evidence>
<reference evidence="1" key="1">
    <citation type="journal article" date="2020" name="Stud. Mycol.">
        <title>101 Dothideomycetes genomes: a test case for predicting lifestyles and emergence of pathogens.</title>
        <authorList>
            <person name="Haridas S."/>
            <person name="Albert R."/>
            <person name="Binder M."/>
            <person name="Bloem J."/>
            <person name="Labutti K."/>
            <person name="Salamov A."/>
            <person name="Andreopoulos B."/>
            <person name="Baker S."/>
            <person name="Barry K."/>
            <person name="Bills G."/>
            <person name="Bluhm B."/>
            <person name="Cannon C."/>
            <person name="Castanera R."/>
            <person name="Culley D."/>
            <person name="Daum C."/>
            <person name="Ezra D."/>
            <person name="Gonzalez J."/>
            <person name="Henrissat B."/>
            <person name="Kuo A."/>
            <person name="Liang C."/>
            <person name="Lipzen A."/>
            <person name="Lutzoni F."/>
            <person name="Magnuson J."/>
            <person name="Mondo S."/>
            <person name="Nolan M."/>
            <person name="Ohm R."/>
            <person name="Pangilinan J."/>
            <person name="Park H.-J."/>
            <person name="Ramirez L."/>
            <person name="Alfaro M."/>
            <person name="Sun H."/>
            <person name="Tritt A."/>
            <person name="Yoshinaga Y."/>
            <person name="Zwiers L.-H."/>
            <person name="Turgeon B."/>
            <person name="Goodwin S."/>
            <person name="Spatafora J."/>
            <person name="Crous P."/>
            <person name="Grigoriev I."/>
        </authorList>
    </citation>
    <scope>NUCLEOTIDE SEQUENCE</scope>
    <source>
        <strain evidence="1">CBS 130266</strain>
    </source>
</reference>
<dbReference type="Proteomes" id="UP000800235">
    <property type="component" value="Unassembled WGS sequence"/>
</dbReference>
<dbReference type="EMBL" id="MU007013">
    <property type="protein sequence ID" value="KAF2435325.1"/>
    <property type="molecule type" value="Genomic_DNA"/>
</dbReference>
<accession>A0A9P4NZF5</accession>